<dbReference type="Pfam" id="PF00890">
    <property type="entry name" value="FAD_binding_2"/>
    <property type="match status" value="1"/>
</dbReference>
<dbReference type="InterPro" id="IPR036188">
    <property type="entry name" value="FAD/NAD-bd_sf"/>
</dbReference>
<organism evidence="4 5">
    <name type="scientific">Sutterella massiliensis</name>
    <dbReference type="NCBI Taxonomy" id="1816689"/>
    <lineage>
        <taxon>Bacteria</taxon>
        <taxon>Pseudomonadati</taxon>
        <taxon>Pseudomonadota</taxon>
        <taxon>Betaproteobacteria</taxon>
        <taxon>Burkholderiales</taxon>
        <taxon>Sutterellaceae</taxon>
        <taxon>Sutterella</taxon>
    </lineage>
</organism>
<proteinExistence type="predicted"/>
<keyword evidence="1" id="KW-0285">Flavoprotein</keyword>
<comment type="caution">
    <text evidence="4">The sequence shown here is derived from an EMBL/GenBank/DDBJ whole genome shotgun (WGS) entry which is preliminary data.</text>
</comment>
<dbReference type="Gene3D" id="3.50.50.60">
    <property type="entry name" value="FAD/NAD(P)-binding domain"/>
    <property type="match status" value="1"/>
</dbReference>
<keyword evidence="2" id="KW-0560">Oxidoreductase</keyword>
<name>A0ABS2DV82_9BURK</name>
<feature type="non-terminal residue" evidence="4">
    <location>
        <position position="168"/>
    </location>
</feature>
<evidence type="ECO:0000259" key="3">
    <source>
        <dbReference type="Pfam" id="PF00890"/>
    </source>
</evidence>
<evidence type="ECO:0000313" key="4">
    <source>
        <dbReference type="EMBL" id="MBM6705257.1"/>
    </source>
</evidence>
<evidence type="ECO:0000256" key="2">
    <source>
        <dbReference type="ARBA" id="ARBA00023002"/>
    </source>
</evidence>
<feature type="domain" description="FAD-dependent oxidoreductase 2 FAD-binding" evidence="3">
    <location>
        <begin position="8"/>
        <end position="168"/>
    </location>
</feature>
<gene>
    <name evidence="4" type="ORF">H6A60_12365</name>
</gene>
<protein>
    <submittedName>
        <fullName evidence="4">FAD-binding protein</fullName>
    </submittedName>
</protein>
<keyword evidence="5" id="KW-1185">Reference proteome</keyword>
<feature type="non-terminal residue" evidence="4">
    <location>
        <position position="1"/>
    </location>
</feature>
<reference evidence="4 5" key="1">
    <citation type="journal article" date="2021" name="Sci. Rep.">
        <title>The distribution of antibiotic resistance genes in chicken gut microbiota commensals.</title>
        <authorList>
            <person name="Juricova H."/>
            <person name="Matiasovicova J."/>
            <person name="Kubasova T."/>
            <person name="Cejkova D."/>
            <person name="Rychlik I."/>
        </authorList>
    </citation>
    <scope>NUCLEOTIDE SEQUENCE [LARGE SCALE GENOMIC DNA]</scope>
    <source>
        <strain evidence="4 5">An829</strain>
    </source>
</reference>
<evidence type="ECO:0000256" key="1">
    <source>
        <dbReference type="ARBA" id="ARBA00022630"/>
    </source>
</evidence>
<evidence type="ECO:0000313" key="5">
    <source>
        <dbReference type="Proteomes" id="UP000715095"/>
    </source>
</evidence>
<dbReference type="Proteomes" id="UP000715095">
    <property type="component" value="Unassembled WGS sequence"/>
</dbReference>
<dbReference type="SUPFAM" id="SSF51905">
    <property type="entry name" value="FAD/NAD(P)-binding domain"/>
    <property type="match status" value="1"/>
</dbReference>
<sequence length="168" mass="18128">SFLMPKDETPESKNAFIEDVKAKSMGGGRVDLYEVLAERILPAIKWAESKGAQFEPWQQQAPWRVGVRIASPGQYRGMPKLLETLHDAFEKAGGKERFEVKAKALLLNEKGAVCGCRVLTAAGFEDIHAGAVVLATGGYSANRAMLESCHPGGGSILIRGNKWITGDG</sequence>
<dbReference type="InterPro" id="IPR003953">
    <property type="entry name" value="FAD-dep_OxRdtase_2_FAD-bd"/>
</dbReference>
<dbReference type="EMBL" id="JACJJC010000257">
    <property type="protein sequence ID" value="MBM6705257.1"/>
    <property type="molecule type" value="Genomic_DNA"/>
</dbReference>
<dbReference type="RefSeq" id="WP_205105112.1">
    <property type="nucleotide sequence ID" value="NZ_JACJJC010000257.1"/>
</dbReference>
<accession>A0ABS2DV82</accession>